<dbReference type="HOGENOM" id="CLU_037628_6_1_0"/>
<dbReference type="PROSITE" id="PS00356">
    <property type="entry name" value="HTH_LACI_1"/>
    <property type="match status" value="1"/>
</dbReference>
<dbReference type="eggNOG" id="COG1609">
    <property type="taxonomic scope" value="Bacteria"/>
</dbReference>
<accession>E8V2N0</accession>
<evidence type="ECO:0000256" key="1">
    <source>
        <dbReference type="ARBA" id="ARBA00022491"/>
    </source>
</evidence>
<keyword evidence="1" id="KW-0678">Repressor</keyword>
<name>E8V2N0_TERSS</name>
<keyword evidence="2" id="KW-0805">Transcription regulation</keyword>
<dbReference type="InterPro" id="IPR046335">
    <property type="entry name" value="LacI/GalR-like_sensor"/>
</dbReference>
<evidence type="ECO:0000256" key="4">
    <source>
        <dbReference type="ARBA" id="ARBA00023163"/>
    </source>
</evidence>
<organism evidence="6 7">
    <name type="scientific">Terriglobus saanensis (strain ATCC BAA-1853 / DSM 23119 / SP1PR4)</name>
    <dbReference type="NCBI Taxonomy" id="401053"/>
    <lineage>
        <taxon>Bacteria</taxon>
        <taxon>Pseudomonadati</taxon>
        <taxon>Acidobacteriota</taxon>
        <taxon>Terriglobia</taxon>
        <taxon>Terriglobales</taxon>
        <taxon>Acidobacteriaceae</taxon>
        <taxon>Terriglobus</taxon>
    </lineage>
</organism>
<dbReference type="KEGG" id="tsa:AciPR4_2731"/>
<dbReference type="CDD" id="cd06267">
    <property type="entry name" value="PBP1_LacI_sugar_binding-like"/>
    <property type="match status" value="1"/>
</dbReference>
<dbReference type="SUPFAM" id="SSF47413">
    <property type="entry name" value="lambda repressor-like DNA-binding domains"/>
    <property type="match status" value="1"/>
</dbReference>
<evidence type="ECO:0000313" key="6">
    <source>
        <dbReference type="EMBL" id="ADV83505.1"/>
    </source>
</evidence>
<dbReference type="RefSeq" id="WP_013569238.1">
    <property type="nucleotide sequence ID" value="NC_014963.1"/>
</dbReference>
<dbReference type="InterPro" id="IPR000843">
    <property type="entry name" value="HTH_LacI"/>
</dbReference>
<dbReference type="Proteomes" id="UP000006844">
    <property type="component" value="Chromosome"/>
</dbReference>
<dbReference type="EMBL" id="CP002467">
    <property type="protein sequence ID" value="ADV83505.1"/>
    <property type="molecule type" value="Genomic_DNA"/>
</dbReference>
<dbReference type="InterPro" id="IPR028082">
    <property type="entry name" value="Peripla_BP_I"/>
</dbReference>
<feature type="domain" description="HTH lacI-type" evidence="5">
    <location>
        <begin position="9"/>
        <end position="50"/>
    </location>
</feature>
<dbReference type="STRING" id="401053.AciPR4_2731"/>
<dbReference type="Pfam" id="PF13377">
    <property type="entry name" value="Peripla_BP_3"/>
    <property type="match status" value="1"/>
</dbReference>
<dbReference type="GO" id="GO:0000976">
    <property type="term" value="F:transcription cis-regulatory region binding"/>
    <property type="evidence" value="ECO:0007669"/>
    <property type="project" value="TreeGrafter"/>
</dbReference>
<dbReference type="PROSITE" id="PS50932">
    <property type="entry name" value="HTH_LACI_2"/>
    <property type="match status" value="1"/>
</dbReference>
<dbReference type="SUPFAM" id="SSF53822">
    <property type="entry name" value="Periplasmic binding protein-like I"/>
    <property type="match status" value="1"/>
</dbReference>
<dbReference type="Pfam" id="PF00356">
    <property type="entry name" value="LacI"/>
    <property type="match status" value="1"/>
</dbReference>
<dbReference type="GO" id="GO:0003700">
    <property type="term" value="F:DNA-binding transcription factor activity"/>
    <property type="evidence" value="ECO:0007669"/>
    <property type="project" value="TreeGrafter"/>
</dbReference>
<evidence type="ECO:0000256" key="2">
    <source>
        <dbReference type="ARBA" id="ARBA00023015"/>
    </source>
</evidence>
<dbReference type="PANTHER" id="PTHR30146:SF148">
    <property type="entry name" value="HTH-TYPE TRANSCRIPTIONAL REPRESSOR PURR-RELATED"/>
    <property type="match status" value="1"/>
</dbReference>
<dbReference type="Gene3D" id="1.10.260.40">
    <property type="entry name" value="lambda repressor-like DNA-binding domains"/>
    <property type="match status" value="1"/>
</dbReference>
<dbReference type="PANTHER" id="PTHR30146">
    <property type="entry name" value="LACI-RELATED TRANSCRIPTIONAL REPRESSOR"/>
    <property type="match status" value="1"/>
</dbReference>
<dbReference type="OrthoDB" id="9784962at2"/>
<evidence type="ECO:0000313" key="7">
    <source>
        <dbReference type="Proteomes" id="UP000006844"/>
    </source>
</evidence>
<dbReference type="CDD" id="cd01392">
    <property type="entry name" value="HTH_LacI"/>
    <property type="match status" value="1"/>
</dbReference>
<sequence>MTKQAKTKIGLREIAALSKVSVASVSRVLNGNSRVDPAIRKVVLNAAAKLEVDLSKRNKAKTLAFLLSNRVMLHPFHSRVLSGAEAHCAANGWDMVFLSFNYSPNTPPEELHLPKVVQRRDVVRALILAGTNSANLTDLLDQKGIPYVALGNNILNASEDSKSDLIFSDDTQGGEDMTRYLIGLGHRHIWFVGNLRLPWFARCFEGHKRAMEQAGLEVRYTTTDSEDDKEVGYLGTKSLLSRGEPVTAIFAGNDPTAHGAYRALRDSGRRIPEDVSVAGCDDTIGAWLYPGLTTLREFPEQLGKQMVELVLNRIAQPGLEPQRVVLPTELIRRESCGPIAATTGASVKLPEATKRTERHAVSARK</sequence>
<protein>
    <submittedName>
        <fullName evidence="6">Transcriptional regulator, LacI family</fullName>
    </submittedName>
</protein>
<dbReference type="Gene3D" id="3.40.50.2300">
    <property type="match status" value="2"/>
</dbReference>
<dbReference type="AlphaFoldDB" id="E8V2N0"/>
<reference evidence="6 7" key="1">
    <citation type="journal article" date="2012" name="Stand. Genomic Sci.">
        <title>Complete genome sequence of Terriglobus saanensis type strain SP1PR4(T), an Acidobacteria from tundra soil.</title>
        <authorList>
            <person name="Rawat S.R."/>
            <person name="Mannisto M.K."/>
            <person name="Starovoytov V."/>
            <person name="Goodwin L."/>
            <person name="Nolan M."/>
            <person name="Hauser L."/>
            <person name="Land M."/>
            <person name="Davenport K.W."/>
            <person name="Woyke T."/>
            <person name="Haggblom M.M."/>
        </authorList>
    </citation>
    <scope>NUCLEOTIDE SEQUENCE</scope>
    <source>
        <strain evidence="7">ATCC BAA-1853 / DSM 23119 / SP1PR4</strain>
    </source>
</reference>
<gene>
    <name evidence="6" type="ordered locus">AciPR4_2731</name>
</gene>
<proteinExistence type="predicted"/>
<keyword evidence="7" id="KW-1185">Reference proteome</keyword>
<evidence type="ECO:0000256" key="3">
    <source>
        <dbReference type="ARBA" id="ARBA00023125"/>
    </source>
</evidence>
<dbReference type="SMART" id="SM00354">
    <property type="entry name" value="HTH_LACI"/>
    <property type="match status" value="1"/>
</dbReference>
<keyword evidence="4" id="KW-0804">Transcription</keyword>
<evidence type="ECO:0000259" key="5">
    <source>
        <dbReference type="PROSITE" id="PS50932"/>
    </source>
</evidence>
<keyword evidence="3" id="KW-0238">DNA-binding</keyword>
<dbReference type="InterPro" id="IPR010982">
    <property type="entry name" value="Lambda_DNA-bd_dom_sf"/>
</dbReference>